<name>A0A6J4VH26_9BACT</name>
<evidence type="ECO:0000256" key="1">
    <source>
        <dbReference type="SAM" id="MobiDB-lite"/>
    </source>
</evidence>
<sequence length="37" mass="3561">GAGAAPASGPGRDRRSRPLERPASPPGGGQGFSTDGL</sequence>
<reference evidence="2" key="1">
    <citation type="submission" date="2020-02" db="EMBL/GenBank/DDBJ databases">
        <authorList>
            <person name="Meier V. D."/>
        </authorList>
    </citation>
    <scope>NUCLEOTIDE SEQUENCE</scope>
    <source>
        <strain evidence="2">AVDCRST_MAG19</strain>
    </source>
</reference>
<feature type="compositionally biased region" description="Basic and acidic residues" evidence="1">
    <location>
        <begin position="11"/>
        <end position="20"/>
    </location>
</feature>
<protein>
    <submittedName>
        <fullName evidence="2">Uncharacterized protein</fullName>
    </submittedName>
</protein>
<dbReference type="EMBL" id="CADCWL010000179">
    <property type="protein sequence ID" value="CAA9575578.1"/>
    <property type="molecule type" value="Genomic_DNA"/>
</dbReference>
<evidence type="ECO:0000313" key="2">
    <source>
        <dbReference type="EMBL" id="CAA9575578.1"/>
    </source>
</evidence>
<gene>
    <name evidence="2" type="ORF">AVDCRST_MAG19-3310</name>
</gene>
<feature type="non-terminal residue" evidence="2">
    <location>
        <position position="1"/>
    </location>
</feature>
<organism evidence="2">
    <name type="scientific">uncultured Thermomicrobiales bacterium</name>
    <dbReference type="NCBI Taxonomy" id="1645740"/>
    <lineage>
        <taxon>Bacteria</taxon>
        <taxon>Pseudomonadati</taxon>
        <taxon>Thermomicrobiota</taxon>
        <taxon>Thermomicrobia</taxon>
        <taxon>Thermomicrobiales</taxon>
        <taxon>environmental samples</taxon>
    </lineage>
</organism>
<feature type="non-terminal residue" evidence="2">
    <location>
        <position position="37"/>
    </location>
</feature>
<proteinExistence type="predicted"/>
<accession>A0A6J4VH26</accession>
<feature type="region of interest" description="Disordered" evidence="1">
    <location>
        <begin position="1"/>
        <end position="37"/>
    </location>
</feature>
<dbReference type="AlphaFoldDB" id="A0A6J4VH26"/>
<feature type="compositionally biased region" description="Low complexity" evidence="1">
    <location>
        <begin position="1"/>
        <end position="10"/>
    </location>
</feature>